<name>A0A4R6FSR3_9SPHN</name>
<organism evidence="2 3">
    <name type="scientific">Stakelama pacifica</name>
    <dbReference type="NCBI Taxonomy" id="517720"/>
    <lineage>
        <taxon>Bacteria</taxon>
        <taxon>Pseudomonadati</taxon>
        <taxon>Pseudomonadota</taxon>
        <taxon>Alphaproteobacteria</taxon>
        <taxon>Sphingomonadales</taxon>
        <taxon>Sphingomonadaceae</taxon>
        <taxon>Stakelama</taxon>
    </lineage>
</organism>
<dbReference type="Pfam" id="PF04168">
    <property type="entry name" value="Alpha-E"/>
    <property type="match status" value="1"/>
</dbReference>
<dbReference type="PANTHER" id="PTHR34595">
    <property type="entry name" value="BLR5612 PROTEIN"/>
    <property type="match status" value="1"/>
</dbReference>
<reference evidence="2 3" key="1">
    <citation type="submission" date="2019-03" db="EMBL/GenBank/DDBJ databases">
        <title>Genomic Encyclopedia of Type Strains, Phase IV (KMG-IV): sequencing the most valuable type-strain genomes for metagenomic binning, comparative biology and taxonomic classification.</title>
        <authorList>
            <person name="Goeker M."/>
        </authorList>
    </citation>
    <scope>NUCLEOTIDE SEQUENCE [LARGE SCALE GENOMIC DNA]</scope>
    <source>
        <strain evidence="2 3">DSM 25059</strain>
    </source>
</reference>
<dbReference type="AlphaFoldDB" id="A0A4R6FSR3"/>
<dbReference type="EMBL" id="SNWD01000003">
    <property type="protein sequence ID" value="TDN84657.1"/>
    <property type="molecule type" value="Genomic_DNA"/>
</dbReference>
<dbReference type="InterPro" id="IPR007296">
    <property type="entry name" value="DUF403"/>
</dbReference>
<dbReference type="Proteomes" id="UP000295493">
    <property type="component" value="Unassembled WGS sequence"/>
</dbReference>
<feature type="domain" description="DUF403" evidence="1">
    <location>
        <begin position="4"/>
        <end position="311"/>
    </location>
</feature>
<evidence type="ECO:0000313" key="3">
    <source>
        <dbReference type="Proteomes" id="UP000295493"/>
    </source>
</evidence>
<comment type="caution">
    <text evidence="2">The sequence shown here is derived from an EMBL/GenBank/DDBJ whole genome shotgun (WGS) entry which is preliminary data.</text>
</comment>
<gene>
    <name evidence="2" type="ORF">EV664_103304</name>
</gene>
<dbReference type="InterPro" id="IPR051680">
    <property type="entry name" value="ATP-dep_Glu-Cys_Ligase-2"/>
</dbReference>
<keyword evidence="3" id="KW-1185">Reference proteome</keyword>
<evidence type="ECO:0000259" key="1">
    <source>
        <dbReference type="Pfam" id="PF04168"/>
    </source>
</evidence>
<dbReference type="PANTHER" id="PTHR34595:SF7">
    <property type="entry name" value="SLL1039 PROTEIN"/>
    <property type="match status" value="1"/>
</dbReference>
<protein>
    <submittedName>
        <fullName evidence="2">Putative alpha-E superfamily protein</fullName>
    </submittedName>
</protein>
<sequence>MAVMLSRTASSLYWLGRYTERADFIARLIEATVRLDALSARPAGDDAWRSALIVTYNEDAFAETGESFTQENVSRFMTVDSAHPGSIIECLRMARNNARAVRTALTREAWTAINRAWLQFQSMGEPGGNTATLNLVELVKAEMRGFEGALHRMMKNEATWFIRLGGAIERADNTARLIDVKYHLLLPEGEQVGGIVDRDQWTTILQTVSAVTAYRWLYREGLNPGAVIELLMTRPELPRSLAACVDECVEVLAMLGKRTGLQGEADRMARARLARMQKTRAHEVIVAGLHEYLQAFIRENAMLDAAIARQFRFV</sequence>
<proteinExistence type="predicted"/>
<accession>A0A4R6FSR3</accession>
<evidence type="ECO:0000313" key="2">
    <source>
        <dbReference type="EMBL" id="TDN84657.1"/>
    </source>
</evidence>